<dbReference type="PROSITE" id="PS50966">
    <property type="entry name" value="ZF_SWIM"/>
    <property type="match status" value="1"/>
</dbReference>
<evidence type="ECO:0000313" key="3">
    <source>
        <dbReference type="EMBL" id="MDZ5661263.1"/>
    </source>
</evidence>
<dbReference type="RefSeq" id="WP_322423584.1">
    <property type="nucleotide sequence ID" value="NZ_JAXQPW010000001.1"/>
</dbReference>
<proteinExistence type="predicted"/>
<keyword evidence="4" id="KW-1185">Reference proteome</keyword>
<accession>A0ABU5K8I3</accession>
<protein>
    <submittedName>
        <fullName evidence="3">SWIM zinc finger family protein</fullName>
    </submittedName>
</protein>
<dbReference type="EMBL" id="JAXQPW010000001">
    <property type="protein sequence ID" value="MDZ5661263.1"/>
    <property type="molecule type" value="Genomic_DNA"/>
</dbReference>
<keyword evidence="1" id="KW-0479">Metal-binding</keyword>
<comment type="caution">
    <text evidence="3">The sequence shown here is derived from an EMBL/GenBank/DDBJ whole genome shotgun (WGS) entry which is preliminary data.</text>
</comment>
<organism evidence="3 4">
    <name type="scientific">Nocardioides renjunii</name>
    <dbReference type="NCBI Taxonomy" id="3095075"/>
    <lineage>
        <taxon>Bacteria</taxon>
        <taxon>Bacillati</taxon>
        <taxon>Actinomycetota</taxon>
        <taxon>Actinomycetes</taxon>
        <taxon>Propionibacteriales</taxon>
        <taxon>Nocardioidaceae</taxon>
        <taxon>Nocardioides</taxon>
    </lineage>
</organism>
<dbReference type="InterPro" id="IPR007527">
    <property type="entry name" value="Znf_SWIM"/>
</dbReference>
<evidence type="ECO:0000259" key="2">
    <source>
        <dbReference type="PROSITE" id="PS50966"/>
    </source>
</evidence>
<dbReference type="Pfam" id="PF04434">
    <property type="entry name" value="SWIM"/>
    <property type="match status" value="1"/>
</dbReference>
<keyword evidence="1" id="KW-0862">Zinc</keyword>
<gene>
    <name evidence="3" type="ORF">SFC79_05745</name>
</gene>
<keyword evidence="1" id="KW-0863">Zinc-finger</keyword>
<name>A0ABU5K8I3_9ACTN</name>
<reference evidence="3 4" key="1">
    <citation type="submission" date="2023-11" db="EMBL/GenBank/DDBJ databases">
        <title>Novel species in genus Nocardioides.</title>
        <authorList>
            <person name="Zhou H."/>
        </authorList>
    </citation>
    <scope>NUCLEOTIDE SEQUENCE [LARGE SCALE GENOMIC DNA]</scope>
    <source>
        <strain evidence="3 4">S-58</strain>
    </source>
</reference>
<sequence length="434" mass="46488">MSRWTASQVTEVAPDAASLAAGRKLAVPGPWRETGCNDVLVWGQCQGSGKTPYQVSVDLTGPAYRCSCPSRKFPCKHALALLMLWSEGRMDDSGQVAAFAEEWAGQRAARAGAPAPAADKPADPAARAKRLEQRLARMDAGIEDFRLWLTDLVRSGLAAARAQPYTFWDDAAARLVDAQVPALAERVREAGSLVHARPDWAHHLLAEVGRWWTITCAWQGRDRLDADELADVRVAVGWAQSSEEVRDGDARPGPWTVLGAHRSDDGRLQQQRTWLAHDDGEVVVVLDFAGYGQALAVPQLSGARLDVVVSRYPGSDPRRAMFRDPPAGAEPVTALPGRTPLAEVHAAAAAALARAPWRDRHPAPLAGVRIVRGGGEGGEWHASDASGSVPLAAGAPVWMLLALSGGEPVDVFGELESGVLRPLSVWLEDRVVGL</sequence>
<evidence type="ECO:0000313" key="4">
    <source>
        <dbReference type="Proteomes" id="UP001291999"/>
    </source>
</evidence>
<evidence type="ECO:0000256" key="1">
    <source>
        <dbReference type="PROSITE-ProRule" id="PRU00325"/>
    </source>
</evidence>
<feature type="domain" description="SWIM-type" evidence="2">
    <location>
        <begin position="53"/>
        <end position="86"/>
    </location>
</feature>
<dbReference type="Proteomes" id="UP001291999">
    <property type="component" value="Unassembled WGS sequence"/>
</dbReference>